<reference evidence="2 3" key="1">
    <citation type="submission" date="2020-10" db="EMBL/GenBank/DDBJ databases">
        <title>Connecting structure to function with the recovery of over 1000 high-quality activated sludge metagenome-assembled genomes encoding full-length rRNA genes using long-read sequencing.</title>
        <authorList>
            <person name="Singleton C.M."/>
            <person name="Petriglieri F."/>
            <person name="Kristensen J.M."/>
            <person name="Kirkegaard R.H."/>
            <person name="Michaelsen T.Y."/>
            <person name="Andersen M.H."/>
            <person name="Karst S.M."/>
            <person name="Dueholm M.S."/>
            <person name="Nielsen P.H."/>
            <person name="Albertsen M."/>
        </authorList>
    </citation>
    <scope>NUCLEOTIDE SEQUENCE [LARGE SCALE GENOMIC DNA]</scope>
    <source>
        <strain evidence="2">EsbW_18-Q3-R4-48_BATAC.463</strain>
    </source>
</reference>
<dbReference type="AlphaFoldDB" id="A0A935K8Y7"/>
<feature type="region of interest" description="Disordered" evidence="1">
    <location>
        <begin position="1"/>
        <end position="22"/>
    </location>
</feature>
<evidence type="ECO:0000313" key="3">
    <source>
        <dbReference type="Proteomes" id="UP000739411"/>
    </source>
</evidence>
<evidence type="ECO:0000313" key="2">
    <source>
        <dbReference type="EMBL" id="MBK7414900.1"/>
    </source>
</evidence>
<comment type="caution">
    <text evidence="2">The sequence shown here is derived from an EMBL/GenBank/DDBJ whole genome shotgun (WGS) entry which is preliminary data.</text>
</comment>
<organism evidence="2 3">
    <name type="scientific">Candidatus Dechloromonas phosphorivorans</name>
    <dbReference type="NCBI Taxonomy" id="2899244"/>
    <lineage>
        <taxon>Bacteria</taxon>
        <taxon>Pseudomonadati</taxon>
        <taxon>Pseudomonadota</taxon>
        <taxon>Betaproteobacteria</taxon>
        <taxon>Rhodocyclales</taxon>
        <taxon>Azonexaceae</taxon>
        <taxon>Dechloromonas</taxon>
    </lineage>
</organism>
<protein>
    <submittedName>
        <fullName evidence="2">Uncharacterized protein</fullName>
    </submittedName>
</protein>
<name>A0A935K8Y7_9RHOO</name>
<dbReference type="EMBL" id="JADJMS010000013">
    <property type="protein sequence ID" value="MBK7414900.1"/>
    <property type="molecule type" value="Genomic_DNA"/>
</dbReference>
<feature type="compositionally biased region" description="Polar residues" evidence="1">
    <location>
        <begin position="1"/>
        <end position="14"/>
    </location>
</feature>
<accession>A0A935K8Y7</accession>
<dbReference type="Proteomes" id="UP000739411">
    <property type="component" value="Unassembled WGS sequence"/>
</dbReference>
<gene>
    <name evidence="2" type="ORF">IPJ38_07015</name>
</gene>
<evidence type="ECO:0000256" key="1">
    <source>
        <dbReference type="SAM" id="MobiDB-lite"/>
    </source>
</evidence>
<sequence>MKLDRLTSTTQHLSPESRERARHVADESILRVGAMEGIEGDRQRSLQQEIAEFDQKAVGAFDGGELVLAAAHDVASQLSTLGNAANSLVKTPDMRLFQAGIDAKA</sequence>
<proteinExistence type="predicted"/>